<proteinExistence type="predicted"/>
<sequence length="600" mass="66209">MTVTVVATSTTKTKRRDPLSTIDMTTSQAQARPASSTTYAKTGQKGTRSSARLSLNSQEKAEETSTRGKRKNSFSEDDDDFQFTRLPPKKSKPTVAAIPEHVTEESAPQPSPKRGRPPKKRSAEKSEAPADRNHTTEPRAKRSTRGKAKAPAPEPEVQSQTQTQIHAQPQQQPPQQPQPANDTRSTRNRDRTEPAPKEKEKKKRRGRPSKSNEEAERRNGFVSPQPQKAGTATIALPAADTPVIQRNKEMRGQTKAGKGNRRSSLGMRGRRASSLIDSGVSNALPHKEVGTADFYKHIASDGLPEPRRMRQLLTWCATRALGEKLTGSGAEDASVHLAAARVIQEEILKEFSTNSELSNWFSREDINPPSVVVKKPNPKNVQNTEKIKELEEQIQKLQKQKHSLSALLRPSPIPPIKQPPSQPDTATNGHPEQPPSQTETDYNKPGHQKQSPEPDSIDISLLEPSQLKLYALIDPDAAKRHSTAQSEETESTSNATTLPPINPSTISTRLSRITSGLAPTLDSFAAGIHDIELYRAMSDNVSSRILRICAERLDEREARKSLGRLALEEQGEQKDLSLRPRVREDIGVILGALSRVERRG</sequence>
<name>A0ACC3BDR6_9EURO</name>
<dbReference type="EMBL" id="JAOPJF010000006">
    <property type="protein sequence ID" value="KAK1148720.1"/>
    <property type="molecule type" value="Genomic_DNA"/>
</dbReference>
<dbReference type="Proteomes" id="UP001177260">
    <property type="component" value="Unassembled WGS sequence"/>
</dbReference>
<reference evidence="1 2" key="1">
    <citation type="journal article" date="2023" name="ACS Omega">
        <title>Identification of the Neoaspergillic Acid Biosynthesis Gene Cluster by Establishing an In Vitro CRISPR-Ribonucleoprotein Genetic System in Aspergillus melleus.</title>
        <authorList>
            <person name="Yuan B."/>
            <person name="Grau M.F."/>
            <person name="Murata R.M."/>
            <person name="Torok T."/>
            <person name="Venkateswaran K."/>
            <person name="Stajich J.E."/>
            <person name="Wang C.C.C."/>
        </authorList>
    </citation>
    <scope>NUCLEOTIDE SEQUENCE [LARGE SCALE GENOMIC DNA]</scope>
    <source>
        <strain evidence="1 2">IMV 1140</strain>
    </source>
</reference>
<keyword evidence="2" id="KW-1185">Reference proteome</keyword>
<evidence type="ECO:0000313" key="1">
    <source>
        <dbReference type="EMBL" id="KAK1148720.1"/>
    </source>
</evidence>
<accession>A0ACC3BDR6</accession>
<comment type="caution">
    <text evidence="1">The sequence shown here is derived from an EMBL/GenBank/DDBJ whole genome shotgun (WGS) entry which is preliminary data.</text>
</comment>
<evidence type="ECO:0000313" key="2">
    <source>
        <dbReference type="Proteomes" id="UP001177260"/>
    </source>
</evidence>
<organism evidence="1 2">
    <name type="scientific">Aspergillus melleus</name>
    <dbReference type="NCBI Taxonomy" id="138277"/>
    <lineage>
        <taxon>Eukaryota</taxon>
        <taxon>Fungi</taxon>
        <taxon>Dikarya</taxon>
        <taxon>Ascomycota</taxon>
        <taxon>Pezizomycotina</taxon>
        <taxon>Eurotiomycetes</taxon>
        <taxon>Eurotiomycetidae</taxon>
        <taxon>Eurotiales</taxon>
        <taxon>Aspergillaceae</taxon>
        <taxon>Aspergillus</taxon>
        <taxon>Aspergillus subgen. Circumdati</taxon>
    </lineage>
</organism>
<gene>
    <name evidence="1" type="ORF">N8T08_008605</name>
</gene>
<protein>
    <submittedName>
        <fullName evidence="1">Uncharacterized protein</fullName>
    </submittedName>
</protein>